<protein>
    <submittedName>
        <fullName evidence="4">Integrase</fullName>
    </submittedName>
</protein>
<evidence type="ECO:0000256" key="2">
    <source>
        <dbReference type="SAM" id="MobiDB-lite"/>
    </source>
</evidence>
<sequence length="343" mass="39028">MARAGLYQSDIKKARDALLAQGRYPSVDAVRVALGNTGSKTTIHKYLKELETEEGSGDGRKAPISDALHDIVVRLAARLHEEADERTSAIESRNAEQERDHAAAVNNYEKELAALQQQLRQARDDGIEEIRTHTQTRSSLQNETILRHTTQQQVADLQERLVENEAHRRSLEEKHAHARDSLEHYRQSVKEQRDQDQRRHEQQIQQLQAELRQQQQAVVLKQEEATRLNQEGAKLVAELSHYKQALYEQQALGRRQDQKIEQLHAGQQHAKDLERQLAAKVTENEVLLGQVAELGMEMGGLKTRFRELELSLVQANARAEASQGISEELRGYLHSLDRPPASE</sequence>
<evidence type="ECO:0000313" key="4">
    <source>
        <dbReference type="EMBL" id="OHV93688.1"/>
    </source>
</evidence>
<feature type="coiled-coil region" evidence="1">
    <location>
        <begin position="98"/>
        <end position="125"/>
    </location>
</feature>
<evidence type="ECO:0000256" key="1">
    <source>
        <dbReference type="SAM" id="Coils"/>
    </source>
</evidence>
<name>A0A1S1U0Q5_9BURK</name>
<feature type="domain" description="KfrA N-terminal DNA-binding" evidence="3">
    <location>
        <begin position="8"/>
        <end position="119"/>
    </location>
</feature>
<evidence type="ECO:0000313" key="5">
    <source>
        <dbReference type="Proteomes" id="UP000179840"/>
    </source>
</evidence>
<accession>A0A1S1U0Q5</accession>
<dbReference type="RefSeq" id="WP_071080213.1">
    <property type="nucleotide sequence ID" value="NZ_LFKP01000016.1"/>
</dbReference>
<feature type="compositionally biased region" description="Basic and acidic residues" evidence="2">
    <location>
        <begin position="167"/>
        <end position="202"/>
    </location>
</feature>
<organism evidence="4 5">
    <name type="scientific">Janthinobacterium lividum</name>
    <dbReference type="NCBI Taxonomy" id="29581"/>
    <lineage>
        <taxon>Bacteria</taxon>
        <taxon>Pseudomonadati</taxon>
        <taxon>Pseudomonadota</taxon>
        <taxon>Betaproteobacteria</taxon>
        <taxon>Burkholderiales</taxon>
        <taxon>Oxalobacteraceae</taxon>
        <taxon>Janthinobacterium</taxon>
    </lineage>
</organism>
<feature type="region of interest" description="Disordered" evidence="2">
    <location>
        <begin position="167"/>
        <end position="203"/>
    </location>
</feature>
<comment type="caution">
    <text evidence="4">The sequence shown here is derived from an EMBL/GenBank/DDBJ whole genome shotgun (WGS) entry which is preliminary data.</text>
</comment>
<evidence type="ECO:0000259" key="3">
    <source>
        <dbReference type="Pfam" id="PF11740"/>
    </source>
</evidence>
<gene>
    <name evidence="4" type="ORF">AKG95_28385</name>
</gene>
<geneLocation type="plasmid" evidence="4">
    <name>pMEG01</name>
</geneLocation>
<dbReference type="Proteomes" id="UP000179840">
    <property type="component" value="Unassembled WGS sequence"/>
</dbReference>
<keyword evidence="1" id="KW-0175">Coiled coil</keyword>
<dbReference type="AlphaFoldDB" id="A0A1S1U0Q5"/>
<dbReference type="EMBL" id="LFKP01000016">
    <property type="protein sequence ID" value="OHV93688.1"/>
    <property type="molecule type" value="Genomic_DNA"/>
</dbReference>
<reference evidence="4 5" key="1">
    <citation type="submission" date="2015-06" db="EMBL/GenBank/DDBJ databases">
        <title>Draft genome sequencing of a biphenyl-degrading bacterium, Janthinobacterium lividum MEG1.</title>
        <authorList>
            <person name="Shimodaira J."/>
            <person name="Hatta T."/>
        </authorList>
    </citation>
    <scope>NUCLEOTIDE SEQUENCE [LARGE SCALE GENOMIC DNA]</scope>
    <source>
        <strain evidence="4 5">MEG1</strain>
        <plasmid evidence="4">pMEG01</plasmid>
    </source>
</reference>
<dbReference type="Pfam" id="PF11740">
    <property type="entry name" value="KfrA_N"/>
    <property type="match status" value="1"/>
</dbReference>
<proteinExistence type="predicted"/>
<dbReference type="InterPro" id="IPR021104">
    <property type="entry name" value="KfrA_DNA-bd_N"/>
</dbReference>
<keyword evidence="4" id="KW-0614">Plasmid</keyword>